<reference evidence="2" key="1">
    <citation type="submission" date="2022-11" db="UniProtKB">
        <authorList>
            <consortium name="WormBaseParasite"/>
        </authorList>
    </citation>
    <scope>IDENTIFICATION</scope>
</reference>
<evidence type="ECO:0000313" key="1">
    <source>
        <dbReference type="Proteomes" id="UP000887579"/>
    </source>
</evidence>
<evidence type="ECO:0000313" key="2">
    <source>
        <dbReference type="WBParaSite" id="ES5_v2.g23301.t1"/>
    </source>
</evidence>
<accession>A0AC34G118</accession>
<proteinExistence type="predicted"/>
<organism evidence="1 2">
    <name type="scientific">Panagrolaimus sp. ES5</name>
    <dbReference type="NCBI Taxonomy" id="591445"/>
    <lineage>
        <taxon>Eukaryota</taxon>
        <taxon>Metazoa</taxon>
        <taxon>Ecdysozoa</taxon>
        <taxon>Nematoda</taxon>
        <taxon>Chromadorea</taxon>
        <taxon>Rhabditida</taxon>
        <taxon>Tylenchina</taxon>
        <taxon>Panagrolaimomorpha</taxon>
        <taxon>Panagrolaimoidea</taxon>
        <taxon>Panagrolaimidae</taxon>
        <taxon>Panagrolaimus</taxon>
    </lineage>
</organism>
<dbReference type="Proteomes" id="UP000887579">
    <property type="component" value="Unplaced"/>
</dbReference>
<sequence>MKFCQIVRLNISFFTISNGWLKVAEALLNPLGEDDDDLECNYVIDKNLITGMTLVDRGGIRAPALIKDAFWDNEHITPLYSFDAANRNIYPLIGSASKVNFDAANRTIYPLVGSASKVNYVKKVQNIIMTPHKLKLAKLNENEQYQRTKSVDISDHNVKHIRMRKMSKERDPNKILHLVRQRSLAEKLEDVTTTPTPTKNYNNDNNGKIHEKF</sequence>
<protein>
    <submittedName>
        <fullName evidence="2">Bestrophin homolog</fullName>
    </submittedName>
</protein>
<dbReference type="WBParaSite" id="ES5_v2.g23301.t1">
    <property type="protein sequence ID" value="ES5_v2.g23301.t1"/>
    <property type="gene ID" value="ES5_v2.g23301"/>
</dbReference>
<name>A0AC34G118_9BILA</name>